<dbReference type="EMBL" id="JAACJN010000388">
    <property type="protein sequence ID" value="KAF5344977.1"/>
    <property type="molecule type" value="Genomic_DNA"/>
</dbReference>
<evidence type="ECO:0008006" key="3">
    <source>
        <dbReference type="Google" id="ProtNLM"/>
    </source>
</evidence>
<protein>
    <recommendedName>
        <fullName evidence="3">BTB domain-containing protein</fullName>
    </recommendedName>
</protein>
<keyword evidence="2" id="KW-1185">Reference proteome</keyword>
<gene>
    <name evidence="1" type="ORF">D9757_013785</name>
</gene>
<dbReference type="AlphaFoldDB" id="A0A8H5CQV6"/>
<sequence length="362" mass="41177">MQTQTRKIITRGDPWFEDGNIILVAKEETPASSEANPIGFRVHKGVLSRHSEVFQGMFELSRPDSILGSVDEAELTRYEGCQVISMYDIPIELSNLVKALYDGVIFRNRSLDDFFYLASILKLSTKYFVSHLRTLAIKHLTQTWSHDLKGHDTMLELAIRTPPAPYSPDSSSPANKLSYPYVHPIHVLNLARSTNVQIVIPSALYFLSLYPLTDILRKDHPKLRVVHPSKPESDLSSLDLKYYTLMYQRRMDGILEFINTLVGDRASPSSEIPCPNRSAKSCTRNFHRLRTRLATSWVVRTGPFNFIAQAISSVNQDPDGFCTACREAFVKDAGDYRERFWDELPSVCGLPQWDAMKEEELS</sequence>
<evidence type="ECO:0000313" key="2">
    <source>
        <dbReference type="Proteomes" id="UP000518752"/>
    </source>
</evidence>
<reference evidence="1 2" key="1">
    <citation type="journal article" date="2020" name="ISME J.">
        <title>Uncovering the hidden diversity of litter-decomposition mechanisms in mushroom-forming fungi.</title>
        <authorList>
            <person name="Floudas D."/>
            <person name="Bentzer J."/>
            <person name="Ahren D."/>
            <person name="Johansson T."/>
            <person name="Persson P."/>
            <person name="Tunlid A."/>
        </authorList>
    </citation>
    <scope>NUCLEOTIDE SEQUENCE [LARGE SCALE GENOMIC DNA]</scope>
    <source>
        <strain evidence="1 2">CBS 406.79</strain>
    </source>
</reference>
<evidence type="ECO:0000313" key="1">
    <source>
        <dbReference type="EMBL" id="KAF5344977.1"/>
    </source>
</evidence>
<dbReference type="Proteomes" id="UP000518752">
    <property type="component" value="Unassembled WGS sequence"/>
</dbReference>
<dbReference type="OrthoDB" id="2879636at2759"/>
<dbReference type="InterPro" id="IPR011333">
    <property type="entry name" value="SKP1/BTB/POZ_sf"/>
</dbReference>
<proteinExistence type="predicted"/>
<accession>A0A8H5CQV6</accession>
<comment type="caution">
    <text evidence="1">The sequence shown here is derived from an EMBL/GenBank/DDBJ whole genome shotgun (WGS) entry which is preliminary data.</text>
</comment>
<organism evidence="1 2">
    <name type="scientific">Collybiopsis confluens</name>
    <dbReference type="NCBI Taxonomy" id="2823264"/>
    <lineage>
        <taxon>Eukaryota</taxon>
        <taxon>Fungi</taxon>
        <taxon>Dikarya</taxon>
        <taxon>Basidiomycota</taxon>
        <taxon>Agaricomycotina</taxon>
        <taxon>Agaricomycetes</taxon>
        <taxon>Agaricomycetidae</taxon>
        <taxon>Agaricales</taxon>
        <taxon>Marasmiineae</taxon>
        <taxon>Omphalotaceae</taxon>
        <taxon>Collybiopsis</taxon>
    </lineage>
</organism>
<name>A0A8H5CQV6_9AGAR</name>
<dbReference type="Gene3D" id="3.30.710.10">
    <property type="entry name" value="Potassium Channel Kv1.1, Chain A"/>
    <property type="match status" value="1"/>
</dbReference>